<feature type="compositionally biased region" description="Basic and acidic residues" evidence="1">
    <location>
        <begin position="21"/>
        <end position="31"/>
    </location>
</feature>
<dbReference type="PANTHER" id="PTHR12419">
    <property type="entry name" value="OTU DOMAIN CONTAINING PROTEIN"/>
    <property type="match status" value="1"/>
</dbReference>
<accession>A0A5J4W8C2</accession>
<dbReference type="GO" id="GO:0004843">
    <property type="term" value="F:cysteine-type deubiquitinase activity"/>
    <property type="evidence" value="ECO:0007669"/>
    <property type="project" value="TreeGrafter"/>
</dbReference>
<dbReference type="InterPro" id="IPR038765">
    <property type="entry name" value="Papain-like_cys_pep_sf"/>
</dbReference>
<dbReference type="GO" id="GO:0016579">
    <property type="term" value="P:protein deubiquitination"/>
    <property type="evidence" value="ECO:0007669"/>
    <property type="project" value="TreeGrafter"/>
</dbReference>
<dbReference type="OrthoDB" id="415023at2759"/>
<dbReference type="EMBL" id="SNRW01002981">
    <property type="protein sequence ID" value="KAA6391138.1"/>
    <property type="molecule type" value="Genomic_DNA"/>
</dbReference>
<sequence>MASTSSNRISSFECTGIWPRVPDRASDRNEVTQDNEAPVFSNGRYSGLGTISATIKTATKRKRCSQTDDEIEINQNQRNGIKRRRENTTISASNQTIESTKDVTPTATIYVSPSAKLPPMLLSKEFIESFNKRLYKKNNRQKAKSNISTDLVLLTEQLEKDGFTIRNNYGAGNCLFHVLNDQLGGIFHDVHILRTIVVQNLLAHSEQFREFFDEDESLEDYMERMRTDGEWGDGRLFGSIAQLFNTRIEIYIPDEPLFSEGDQYQRIVRLGFIGNCHYVSIRA</sequence>
<comment type="caution">
    <text evidence="3">The sequence shown here is derived from an EMBL/GenBank/DDBJ whole genome shotgun (WGS) entry which is preliminary data.</text>
</comment>
<proteinExistence type="predicted"/>
<dbReference type="CDD" id="cd22758">
    <property type="entry name" value="OTU_232R-like"/>
    <property type="match status" value="1"/>
</dbReference>
<dbReference type="InterPro" id="IPR003323">
    <property type="entry name" value="OTU_dom"/>
</dbReference>
<feature type="region of interest" description="Disordered" evidence="1">
    <location>
        <begin position="18"/>
        <end position="43"/>
    </location>
</feature>
<dbReference type="InterPro" id="IPR050704">
    <property type="entry name" value="Peptidase_C85-like"/>
</dbReference>
<dbReference type="Gene3D" id="3.90.70.80">
    <property type="match status" value="1"/>
</dbReference>
<evidence type="ECO:0000259" key="2">
    <source>
        <dbReference type="PROSITE" id="PS50802"/>
    </source>
</evidence>
<evidence type="ECO:0000313" key="4">
    <source>
        <dbReference type="Proteomes" id="UP000324800"/>
    </source>
</evidence>
<evidence type="ECO:0000256" key="1">
    <source>
        <dbReference type="SAM" id="MobiDB-lite"/>
    </source>
</evidence>
<name>A0A5J4W8C2_9EUKA</name>
<protein>
    <recommendedName>
        <fullName evidence="2">OTU domain-containing protein</fullName>
    </recommendedName>
</protein>
<feature type="domain" description="OTU" evidence="2">
    <location>
        <begin position="163"/>
        <end position="283"/>
    </location>
</feature>
<dbReference type="Pfam" id="PF02338">
    <property type="entry name" value="OTU"/>
    <property type="match status" value="1"/>
</dbReference>
<gene>
    <name evidence="3" type="ORF">EZS28_013336</name>
</gene>
<reference evidence="3 4" key="1">
    <citation type="submission" date="2019-03" db="EMBL/GenBank/DDBJ databases">
        <title>Single cell metagenomics reveals metabolic interactions within the superorganism composed of flagellate Streblomastix strix and complex community of Bacteroidetes bacteria on its surface.</title>
        <authorList>
            <person name="Treitli S.C."/>
            <person name="Kolisko M."/>
            <person name="Husnik F."/>
            <person name="Keeling P."/>
            <person name="Hampl V."/>
        </authorList>
    </citation>
    <scope>NUCLEOTIDE SEQUENCE [LARGE SCALE GENOMIC DNA]</scope>
    <source>
        <strain evidence="3">ST1C</strain>
    </source>
</reference>
<feature type="region of interest" description="Disordered" evidence="1">
    <location>
        <begin position="62"/>
        <end position="95"/>
    </location>
</feature>
<dbReference type="SUPFAM" id="SSF54001">
    <property type="entry name" value="Cysteine proteinases"/>
    <property type="match status" value="1"/>
</dbReference>
<organism evidence="3 4">
    <name type="scientific">Streblomastix strix</name>
    <dbReference type="NCBI Taxonomy" id="222440"/>
    <lineage>
        <taxon>Eukaryota</taxon>
        <taxon>Metamonada</taxon>
        <taxon>Preaxostyla</taxon>
        <taxon>Oxymonadida</taxon>
        <taxon>Streblomastigidae</taxon>
        <taxon>Streblomastix</taxon>
    </lineage>
</organism>
<evidence type="ECO:0000313" key="3">
    <source>
        <dbReference type="EMBL" id="KAA6391138.1"/>
    </source>
</evidence>
<dbReference type="AlphaFoldDB" id="A0A5J4W8C2"/>
<dbReference type="PROSITE" id="PS50802">
    <property type="entry name" value="OTU"/>
    <property type="match status" value="1"/>
</dbReference>
<dbReference type="Proteomes" id="UP000324800">
    <property type="component" value="Unassembled WGS sequence"/>
</dbReference>